<keyword evidence="2" id="KW-1003">Cell membrane</keyword>
<feature type="transmembrane region" description="Helical" evidence="8">
    <location>
        <begin position="151"/>
        <end position="167"/>
    </location>
</feature>
<keyword evidence="4" id="KW-0808">Transferase</keyword>
<comment type="caution">
    <text evidence="9">The sequence shown here is derived from an EMBL/GenBank/DDBJ whole genome shotgun (WGS) entry which is preliminary data.</text>
</comment>
<feature type="transmembrane region" description="Helical" evidence="8">
    <location>
        <begin position="123"/>
        <end position="144"/>
    </location>
</feature>
<dbReference type="PANTHER" id="PTHR33908">
    <property type="entry name" value="MANNOSYLTRANSFERASE YKCB-RELATED"/>
    <property type="match status" value="1"/>
</dbReference>
<keyword evidence="7 8" id="KW-0472">Membrane</keyword>
<feature type="transmembrane region" description="Helical" evidence="8">
    <location>
        <begin position="355"/>
        <end position="372"/>
    </location>
</feature>
<sequence>MEPLSESRYLEIAEKGGTDKCCVRSRFSCRVIFLLFTVTLSVRLLACIPVSTPRSLDECYYMMVSRNLVQGRGFTSDIVWNHLRGVEGLAIPSASNRFWMPLSSLAMYLTFSILGPSYRVAQITMAVLSAFLPMVGFWLSLLAFRDHRRPLLVWFGLLFSPWFFLYWGTPDNFGLFGTVASLSLILFTLVDFRLSAAGFRTVSFAALAGFFAGLAHLSRADGILVPAVGVLFLALRGRGRPALAGWAIVVTLLGYLLVMGPWMARNISEFGTPLVSDGRKTIFMTQYNQIMFFTNPPTESEFFSKGLKSIIVDKMAIANLGLTFWVAGMSGFVMLPGLFVWLLCFRSGRPENLHAFYAVVFTAVLLLVFTFPSQRGTLWHTAAAALPFVLVAGVRGWWIAGVLMARRFFHRGISSSSIFGFRVAVTVVIIYSLMTVPFSMRYLSLWNEEYDPYSRAFDYVAAQRATSQDGRRGLEKVTDAPVNEEILITGRPGLANFCKGFRAVVTPLDGNEAVKALLTHVKADYIVDRASVFSEEPRGSTAWKRVASFGSIDVMKVTMEK</sequence>
<organism evidence="9 10">
    <name type="scientific">Candidatus Wallbacteria bacterium HGW-Wallbacteria-1</name>
    <dbReference type="NCBI Taxonomy" id="2013854"/>
    <lineage>
        <taxon>Bacteria</taxon>
        <taxon>Candidatus Walliibacteriota</taxon>
    </lineage>
</organism>
<dbReference type="EMBL" id="PGXC01000001">
    <property type="protein sequence ID" value="PKK92030.1"/>
    <property type="molecule type" value="Genomic_DNA"/>
</dbReference>
<evidence type="ECO:0000313" key="10">
    <source>
        <dbReference type="Proteomes" id="UP000233256"/>
    </source>
</evidence>
<evidence type="ECO:0000256" key="3">
    <source>
        <dbReference type="ARBA" id="ARBA00022676"/>
    </source>
</evidence>
<gene>
    <name evidence="9" type="ORF">CVV64_01035</name>
</gene>
<reference evidence="9 10" key="1">
    <citation type="journal article" date="2017" name="ISME J.">
        <title>Potential for microbial H2 and metal transformations associated with novel bacteria and archaea in deep terrestrial subsurface sediments.</title>
        <authorList>
            <person name="Hernsdorf A.W."/>
            <person name="Amano Y."/>
            <person name="Miyakawa K."/>
            <person name="Ise K."/>
            <person name="Suzuki Y."/>
            <person name="Anantharaman K."/>
            <person name="Probst A."/>
            <person name="Burstein D."/>
            <person name="Thomas B.C."/>
            <person name="Banfield J.F."/>
        </authorList>
    </citation>
    <scope>NUCLEOTIDE SEQUENCE [LARGE SCALE GENOMIC DNA]</scope>
    <source>
        <strain evidence="9">HGW-Wallbacteria-1</strain>
    </source>
</reference>
<evidence type="ECO:0000256" key="4">
    <source>
        <dbReference type="ARBA" id="ARBA00022679"/>
    </source>
</evidence>
<dbReference type="GO" id="GO:0016763">
    <property type="term" value="F:pentosyltransferase activity"/>
    <property type="evidence" value="ECO:0007669"/>
    <property type="project" value="TreeGrafter"/>
</dbReference>
<dbReference type="AlphaFoldDB" id="A0A2N1PUM4"/>
<protein>
    <recommendedName>
        <fullName evidence="11">Glycosyltransferase RgtA/B/C/D-like domain-containing protein</fullName>
    </recommendedName>
</protein>
<keyword evidence="3" id="KW-0328">Glycosyltransferase</keyword>
<feature type="transmembrane region" description="Helical" evidence="8">
    <location>
        <begin position="220"/>
        <end position="236"/>
    </location>
</feature>
<evidence type="ECO:0000256" key="6">
    <source>
        <dbReference type="ARBA" id="ARBA00022989"/>
    </source>
</evidence>
<evidence type="ECO:0000256" key="2">
    <source>
        <dbReference type="ARBA" id="ARBA00022475"/>
    </source>
</evidence>
<dbReference type="InterPro" id="IPR050297">
    <property type="entry name" value="LipidA_mod_glycosyltrf_83"/>
</dbReference>
<accession>A0A2N1PUM4</accession>
<evidence type="ECO:0008006" key="11">
    <source>
        <dbReference type="Google" id="ProtNLM"/>
    </source>
</evidence>
<keyword evidence="5 8" id="KW-0812">Transmembrane</keyword>
<keyword evidence="6 8" id="KW-1133">Transmembrane helix</keyword>
<feature type="transmembrane region" description="Helical" evidence="8">
    <location>
        <begin position="197"/>
        <end position="214"/>
    </location>
</feature>
<feature type="transmembrane region" description="Helical" evidence="8">
    <location>
        <begin position="378"/>
        <end position="398"/>
    </location>
</feature>
<evidence type="ECO:0000256" key="5">
    <source>
        <dbReference type="ARBA" id="ARBA00022692"/>
    </source>
</evidence>
<evidence type="ECO:0000256" key="7">
    <source>
        <dbReference type="ARBA" id="ARBA00023136"/>
    </source>
</evidence>
<dbReference type="Proteomes" id="UP000233256">
    <property type="component" value="Unassembled WGS sequence"/>
</dbReference>
<comment type="subcellular location">
    <subcellularLocation>
        <location evidence="1">Cell membrane</location>
        <topology evidence="1">Multi-pass membrane protein</topology>
    </subcellularLocation>
</comment>
<evidence type="ECO:0000256" key="1">
    <source>
        <dbReference type="ARBA" id="ARBA00004651"/>
    </source>
</evidence>
<evidence type="ECO:0000256" key="8">
    <source>
        <dbReference type="SAM" id="Phobius"/>
    </source>
</evidence>
<feature type="transmembrane region" description="Helical" evidence="8">
    <location>
        <begin position="243"/>
        <end position="264"/>
    </location>
</feature>
<dbReference type="GO" id="GO:0009103">
    <property type="term" value="P:lipopolysaccharide biosynthetic process"/>
    <property type="evidence" value="ECO:0007669"/>
    <property type="project" value="UniProtKB-ARBA"/>
</dbReference>
<evidence type="ECO:0000313" key="9">
    <source>
        <dbReference type="EMBL" id="PKK92030.1"/>
    </source>
</evidence>
<dbReference type="GO" id="GO:0005886">
    <property type="term" value="C:plasma membrane"/>
    <property type="evidence" value="ECO:0007669"/>
    <property type="project" value="UniProtKB-SubCell"/>
</dbReference>
<feature type="transmembrane region" description="Helical" evidence="8">
    <location>
        <begin position="419"/>
        <end position="440"/>
    </location>
</feature>
<name>A0A2N1PUM4_9BACT</name>
<feature type="transmembrane region" description="Helical" evidence="8">
    <location>
        <begin position="173"/>
        <end position="190"/>
    </location>
</feature>
<dbReference type="PANTHER" id="PTHR33908:SF11">
    <property type="entry name" value="MEMBRANE PROTEIN"/>
    <property type="match status" value="1"/>
</dbReference>
<proteinExistence type="predicted"/>
<feature type="transmembrane region" description="Helical" evidence="8">
    <location>
        <begin position="322"/>
        <end position="343"/>
    </location>
</feature>